<sequence length="46" mass="5235">MPDESAGEIRMPLKERYPGLFLVIQWLERTVSCHALFVVAAIFKDG</sequence>
<gene>
    <name evidence="1" type="ORF">GIR22_10965</name>
</gene>
<name>A0A7X2RTC6_9PSED</name>
<evidence type="ECO:0000313" key="1">
    <source>
        <dbReference type="EMBL" id="MTD19645.1"/>
    </source>
</evidence>
<proteinExistence type="predicted"/>
<keyword evidence="2" id="KW-1185">Reference proteome</keyword>
<dbReference type="EMBL" id="WLYI01000012">
    <property type="protein sequence ID" value="MTD19645.1"/>
    <property type="molecule type" value="Genomic_DNA"/>
</dbReference>
<dbReference type="Proteomes" id="UP000431485">
    <property type="component" value="Unassembled WGS sequence"/>
</dbReference>
<protein>
    <submittedName>
        <fullName evidence="1">Uncharacterized protein</fullName>
    </submittedName>
</protein>
<evidence type="ECO:0000313" key="2">
    <source>
        <dbReference type="Proteomes" id="UP000431485"/>
    </source>
</evidence>
<accession>A0A7X2RTC6</accession>
<reference evidence="1 2" key="1">
    <citation type="submission" date="2019-11" db="EMBL/GenBank/DDBJ databases">
        <title>Pseudmonas karstica sp. nov. and Pseudomonas spelaei sp. nov. from caves.</title>
        <authorList>
            <person name="Zeman M."/>
        </authorList>
    </citation>
    <scope>NUCLEOTIDE SEQUENCE [LARGE SCALE GENOMIC DNA]</scope>
    <source>
        <strain evidence="1 2">CCM 7891</strain>
    </source>
</reference>
<comment type="caution">
    <text evidence="1">The sequence shown here is derived from an EMBL/GenBank/DDBJ whole genome shotgun (WGS) entry which is preliminary data.</text>
</comment>
<dbReference type="AlphaFoldDB" id="A0A7X2RTC6"/>
<dbReference type="RefSeq" id="WP_154743342.1">
    <property type="nucleotide sequence ID" value="NZ_JBHSTG010000001.1"/>
</dbReference>
<organism evidence="1 2">
    <name type="scientific">Pseudomonas karstica</name>
    <dbReference type="NCBI Taxonomy" id="1055468"/>
    <lineage>
        <taxon>Bacteria</taxon>
        <taxon>Pseudomonadati</taxon>
        <taxon>Pseudomonadota</taxon>
        <taxon>Gammaproteobacteria</taxon>
        <taxon>Pseudomonadales</taxon>
        <taxon>Pseudomonadaceae</taxon>
        <taxon>Pseudomonas</taxon>
    </lineage>
</organism>